<organism evidence="1 2">
    <name type="scientific">Macroventuria anomochaeta</name>
    <dbReference type="NCBI Taxonomy" id="301207"/>
    <lineage>
        <taxon>Eukaryota</taxon>
        <taxon>Fungi</taxon>
        <taxon>Dikarya</taxon>
        <taxon>Ascomycota</taxon>
        <taxon>Pezizomycotina</taxon>
        <taxon>Dothideomycetes</taxon>
        <taxon>Pleosporomycetidae</taxon>
        <taxon>Pleosporales</taxon>
        <taxon>Pleosporineae</taxon>
        <taxon>Didymellaceae</taxon>
        <taxon>Macroventuria</taxon>
    </lineage>
</organism>
<gene>
    <name evidence="1" type="ORF">BU25DRAFT_413195</name>
</gene>
<evidence type="ECO:0000313" key="1">
    <source>
        <dbReference type="EMBL" id="KAF2624648.1"/>
    </source>
</evidence>
<sequence>MVVQSLGKSNHFWKPVVRVELTSHGGCLETDPLRAIALRLPQSIRKRRHADWRVEHSTVAVCMLLLAVEGQRNCGNNGSRRQYRSVPAAARPCVRRRSDCSSVIAPNTVEAVNLLRNGNGCTVVWAHIRQTRSAVIVFWLVSQHFYLRASSSLSSAQKVLAAAVERRQMW</sequence>
<keyword evidence="2" id="KW-1185">Reference proteome</keyword>
<comment type="caution">
    <text evidence="1">The sequence shown here is derived from an EMBL/GenBank/DDBJ whole genome shotgun (WGS) entry which is preliminary data.</text>
</comment>
<name>A0ACB6RS72_9PLEO</name>
<reference evidence="1" key="1">
    <citation type="journal article" date="2020" name="Stud. Mycol.">
        <title>101 Dothideomycetes genomes: a test case for predicting lifestyles and emergence of pathogens.</title>
        <authorList>
            <person name="Haridas S."/>
            <person name="Albert R."/>
            <person name="Binder M."/>
            <person name="Bloem J."/>
            <person name="Labutti K."/>
            <person name="Salamov A."/>
            <person name="Andreopoulos B."/>
            <person name="Baker S."/>
            <person name="Barry K."/>
            <person name="Bills G."/>
            <person name="Bluhm B."/>
            <person name="Cannon C."/>
            <person name="Castanera R."/>
            <person name="Culley D."/>
            <person name="Daum C."/>
            <person name="Ezra D."/>
            <person name="Gonzalez J."/>
            <person name="Henrissat B."/>
            <person name="Kuo A."/>
            <person name="Liang C."/>
            <person name="Lipzen A."/>
            <person name="Lutzoni F."/>
            <person name="Magnuson J."/>
            <person name="Mondo S."/>
            <person name="Nolan M."/>
            <person name="Ohm R."/>
            <person name="Pangilinan J."/>
            <person name="Park H.-J."/>
            <person name="Ramirez L."/>
            <person name="Alfaro M."/>
            <person name="Sun H."/>
            <person name="Tritt A."/>
            <person name="Yoshinaga Y."/>
            <person name="Zwiers L.-H."/>
            <person name="Turgeon B."/>
            <person name="Goodwin S."/>
            <person name="Spatafora J."/>
            <person name="Crous P."/>
            <person name="Grigoriev I."/>
        </authorList>
    </citation>
    <scope>NUCLEOTIDE SEQUENCE</scope>
    <source>
        <strain evidence="1">CBS 525.71</strain>
    </source>
</reference>
<dbReference type="EMBL" id="MU006729">
    <property type="protein sequence ID" value="KAF2624648.1"/>
    <property type="molecule type" value="Genomic_DNA"/>
</dbReference>
<dbReference type="Proteomes" id="UP000799754">
    <property type="component" value="Unassembled WGS sequence"/>
</dbReference>
<protein>
    <submittedName>
        <fullName evidence="1">Uncharacterized protein</fullName>
    </submittedName>
</protein>
<accession>A0ACB6RS72</accession>
<evidence type="ECO:0000313" key="2">
    <source>
        <dbReference type="Proteomes" id="UP000799754"/>
    </source>
</evidence>
<proteinExistence type="predicted"/>